<keyword evidence="6" id="KW-0406">Ion transport</keyword>
<dbReference type="Pfam" id="PF25539">
    <property type="entry name" value="Bestrophin_2"/>
    <property type="match status" value="2"/>
</dbReference>
<dbReference type="PANTHER" id="PTHR33281">
    <property type="entry name" value="UPF0187 PROTEIN YNEE"/>
    <property type="match status" value="1"/>
</dbReference>
<protein>
    <recommendedName>
        <fullName evidence="11">Bestrophin homolog</fullName>
    </recommendedName>
</protein>
<evidence type="ECO:0000256" key="3">
    <source>
        <dbReference type="ARBA" id="ARBA00022475"/>
    </source>
</evidence>
<proteinExistence type="predicted"/>
<dbReference type="EMBL" id="CAJNNW010026846">
    <property type="protein sequence ID" value="CAE8688104.1"/>
    <property type="molecule type" value="Genomic_DNA"/>
</dbReference>
<evidence type="ECO:0000313" key="10">
    <source>
        <dbReference type="Proteomes" id="UP000626109"/>
    </source>
</evidence>
<comment type="caution">
    <text evidence="9">The sequence shown here is derived from an EMBL/GenBank/DDBJ whole genome shotgun (WGS) entry which is preliminary data.</text>
</comment>
<dbReference type="InterPro" id="IPR044669">
    <property type="entry name" value="YneE/VCCN1/2-like"/>
</dbReference>
<evidence type="ECO:0008006" key="11">
    <source>
        <dbReference type="Google" id="ProtNLM"/>
    </source>
</evidence>
<sequence length="451" mass="51397">MILYQGDDWKGIIFSYTGTVWPQIRVLWFVLTLYSVVAYLLASHYEMNFGTEGQTILTGTTAFLLIFRANAAYARYWQGRCVLSDFVSEIREFMLLSIIYIRGGLDSSTYLFHGGPGISPPSTFLRDNFDAKAHGVRFNLVRLSIALMITFKIHVCIAYEGYYFGEISGEIKWIADWDRFRLLQLLSDEEMEIVDSCIGIEDEVFGLGAGELRKKLARQFRNSKLSSPPENWPTTFKVNYTQLVRGPVAINFFMRENLYRNMNDPFNGQPWGIKDRFVGALASILGNILRSFEMAHLVVTTPVPLPYANLCKTLLFTFLLSLPFYVDYRLGWFANTVIPSIICLALLGIDVIATELENPFGNDSNDLDLWEQVFVLEREGMELLRQSGDMTGCHLFGWQAVPPWIDKMSARHLRSQLTIKTMTVTQVSPLSEGDPTDVPDWLTPMKMKLPP</sequence>
<comment type="subcellular location">
    <subcellularLocation>
        <location evidence="1">Cell membrane</location>
        <topology evidence="1">Multi-pass membrane protein</topology>
    </subcellularLocation>
</comment>
<organism evidence="9 10">
    <name type="scientific">Polarella glacialis</name>
    <name type="common">Dinoflagellate</name>
    <dbReference type="NCBI Taxonomy" id="89957"/>
    <lineage>
        <taxon>Eukaryota</taxon>
        <taxon>Sar</taxon>
        <taxon>Alveolata</taxon>
        <taxon>Dinophyceae</taxon>
        <taxon>Suessiales</taxon>
        <taxon>Suessiaceae</taxon>
        <taxon>Polarella</taxon>
    </lineage>
</organism>
<keyword evidence="7 8" id="KW-0472">Membrane</keyword>
<evidence type="ECO:0000313" key="9">
    <source>
        <dbReference type="EMBL" id="CAE8688104.1"/>
    </source>
</evidence>
<keyword evidence="2" id="KW-0813">Transport</keyword>
<keyword evidence="3" id="KW-1003">Cell membrane</keyword>
<dbReference type="AlphaFoldDB" id="A0A813JW69"/>
<keyword evidence="4 8" id="KW-0812">Transmembrane</keyword>
<evidence type="ECO:0000256" key="6">
    <source>
        <dbReference type="ARBA" id="ARBA00023065"/>
    </source>
</evidence>
<evidence type="ECO:0000256" key="4">
    <source>
        <dbReference type="ARBA" id="ARBA00022692"/>
    </source>
</evidence>
<feature type="transmembrane region" description="Helical" evidence="8">
    <location>
        <begin position="20"/>
        <end position="42"/>
    </location>
</feature>
<evidence type="ECO:0000256" key="1">
    <source>
        <dbReference type="ARBA" id="ARBA00004651"/>
    </source>
</evidence>
<name>A0A813JW69_POLGL</name>
<dbReference type="GO" id="GO:0005254">
    <property type="term" value="F:chloride channel activity"/>
    <property type="evidence" value="ECO:0007669"/>
    <property type="project" value="InterPro"/>
</dbReference>
<gene>
    <name evidence="9" type="ORF">PGLA2088_LOCUS25763</name>
</gene>
<evidence type="ECO:0000256" key="7">
    <source>
        <dbReference type="ARBA" id="ARBA00023136"/>
    </source>
</evidence>
<reference evidence="9" key="1">
    <citation type="submission" date="2021-02" db="EMBL/GenBank/DDBJ databases">
        <authorList>
            <person name="Dougan E. K."/>
            <person name="Rhodes N."/>
            <person name="Thang M."/>
            <person name="Chan C."/>
        </authorList>
    </citation>
    <scope>NUCLEOTIDE SEQUENCE</scope>
</reference>
<dbReference type="Proteomes" id="UP000626109">
    <property type="component" value="Unassembled WGS sequence"/>
</dbReference>
<dbReference type="GO" id="GO:0005886">
    <property type="term" value="C:plasma membrane"/>
    <property type="evidence" value="ECO:0007669"/>
    <property type="project" value="UniProtKB-SubCell"/>
</dbReference>
<evidence type="ECO:0000256" key="8">
    <source>
        <dbReference type="SAM" id="Phobius"/>
    </source>
</evidence>
<keyword evidence="5 8" id="KW-1133">Transmembrane helix</keyword>
<evidence type="ECO:0000256" key="2">
    <source>
        <dbReference type="ARBA" id="ARBA00022448"/>
    </source>
</evidence>
<dbReference type="PANTHER" id="PTHR33281:SF19">
    <property type="entry name" value="VOLTAGE-DEPENDENT ANION CHANNEL-FORMING PROTEIN YNEE"/>
    <property type="match status" value="1"/>
</dbReference>
<evidence type="ECO:0000256" key="5">
    <source>
        <dbReference type="ARBA" id="ARBA00022989"/>
    </source>
</evidence>
<accession>A0A813JW69</accession>